<organism evidence="2 3">
    <name type="scientific">Gossypium arboreum</name>
    <name type="common">Tree cotton</name>
    <name type="synonym">Gossypium nanking</name>
    <dbReference type="NCBI Taxonomy" id="29729"/>
    <lineage>
        <taxon>Eukaryota</taxon>
        <taxon>Viridiplantae</taxon>
        <taxon>Streptophyta</taxon>
        <taxon>Embryophyta</taxon>
        <taxon>Tracheophyta</taxon>
        <taxon>Spermatophyta</taxon>
        <taxon>Magnoliopsida</taxon>
        <taxon>eudicotyledons</taxon>
        <taxon>Gunneridae</taxon>
        <taxon>Pentapetalae</taxon>
        <taxon>rosids</taxon>
        <taxon>malvids</taxon>
        <taxon>Malvales</taxon>
        <taxon>Malvaceae</taxon>
        <taxon>Malvoideae</taxon>
        <taxon>Gossypium</taxon>
    </lineage>
</organism>
<accession>A0ABR0P127</accession>
<comment type="caution">
    <text evidence="2">The sequence shown here is derived from an EMBL/GenBank/DDBJ whole genome shotgun (WGS) entry which is preliminary data.</text>
</comment>
<gene>
    <name evidence="2" type="ORF">PVK06_026426</name>
</gene>
<reference evidence="2 3" key="1">
    <citation type="submission" date="2023-03" db="EMBL/GenBank/DDBJ databases">
        <title>WGS of Gossypium arboreum.</title>
        <authorList>
            <person name="Yu D."/>
        </authorList>
    </citation>
    <scope>NUCLEOTIDE SEQUENCE [LARGE SCALE GENOMIC DNA]</scope>
    <source>
        <tissue evidence="2">Leaf</tissue>
    </source>
</reference>
<name>A0ABR0P127_GOSAR</name>
<protein>
    <submittedName>
        <fullName evidence="2">Uncharacterized protein</fullName>
    </submittedName>
</protein>
<feature type="region of interest" description="Disordered" evidence="1">
    <location>
        <begin position="1"/>
        <end position="33"/>
    </location>
</feature>
<sequence length="93" mass="9948">MDDMGRPIVGLPVEPATLNSSGQAVNGRPRKAMEKRPMLDSVITQNMSEELNIGNFISNSNSNVGVAGSLHHLSFGEDVVLDDVVRQGLSTEV</sequence>
<dbReference type="Proteomes" id="UP001358586">
    <property type="component" value="Chromosome 8"/>
</dbReference>
<dbReference type="EMBL" id="JARKNE010000008">
    <property type="protein sequence ID" value="KAK5811106.1"/>
    <property type="molecule type" value="Genomic_DNA"/>
</dbReference>
<proteinExistence type="predicted"/>
<evidence type="ECO:0000256" key="1">
    <source>
        <dbReference type="SAM" id="MobiDB-lite"/>
    </source>
</evidence>
<evidence type="ECO:0000313" key="2">
    <source>
        <dbReference type="EMBL" id="KAK5811106.1"/>
    </source>
</evidence>
<keyword evidence="3" id="KW-1185">Reference proteome</keyword>
<evidence type="ECO:0000313" key="3">
    <source>
        <dbReference type="Proteomes" id="UP001358586"/>
    </source>
</evidence>